<reference evidence="3" key="2">
    <citation type="journal article" date="2014" name="Science">
        <title>Comparative genomics reveals insights into avian genome evolution and adaptation.</title>
        <authorList>
            <consortium name="Avian Genome Consortium"/>
            <person name="Zhang G."/>
            <person name="Li C."/>
            <person name="Li Q."/>
            <person name="Li B."/>
            <person name="Larkin D.M."/>
            <person name="Lee C."/>
            <person name="Storz J.F."/>
            <person name="Antunes A."/>
            <person name="Greenwold M.J."/>
            <person name="Meredith R.W."/>
            <person name="Odeen A."/>
            <person name="Cui J."/>
            <person name="Zhou Q."/>
            <person name="Xu L."/>
            <person name="Pan H."/>
            <person name="Wang Z."/>
            <person name="Jin L."/>
            <person name="Zhang P."/>
            <person name="Hu H."/>
            <person name="Yang W."/>
            <person name="Hu J."/>
            <person name="Xiao J."/>
            <person name="Yang Z."/>
            <person name="Liu Y."/>
            <person name="Xie Q."/>
            <person name="Yu H."/>
            <person name="Lian J."/>
            <person name="Wen P."/>
            <person name="Zhang F."/>
            <person name="Li H."/>
            <person name="Zeng Y."/>
            <person name="Xiong Z."/>
            <person name="Liu S."/>
            <person name="Zhou L."/>
            <person name="Huang Z."/>
            <person name="An N."/>
            <person name="Wang J."/>
            <person name="Zheng Q."/>
            <person name="Xiong Y."/>
            <person name="Wang G."/>
            <person name="Wang B."/>
            <person name="Wang J."/>
            <person name="Fan Y."/>
            <person name="da Fonseca R.R."/>
            <person name="Alfaro-Nunez A."/>
            <person name="Schubert M."/>
            <person name="Orlando L."/>
            <person name="Mourier T."/>
            <person name="Howard J.T."/>
            <person name="Ganapathy G."/>
            <person name="Pfenning A."/>
            <person name="Whitney O."/>
            <person name="Rivas M.V."/>
            <person name="Hara E."/>
            <person name="Smith J."/>
            <person name="Farre M."/>
            <person name="Narayan J."/>
            <person name="Slavov G."/>
            <person name="Romanov M.N."/>
            <person name="Borges R."/>
            <person name="Machado J.P."/>
            <person name="Khan I."/>
            <person name="Springer M.S."/>
            <person name="Gatesy J."/>
            <person name="Hoffmann F.G."/>
            <person name="Opazo J.C."/>
            <person name="Hastad O."/>
            <person name="Sawyer R.H."/>
            <person name="Kim H."/>
            <person name="Kim K.W."/>
            <person name="Kim H.J."/>
            <person name="Cho S."/>
            <person name="Li N."/>
            <person name="Huang Y."/>
            <person name="Bruford M.W."/>
            <person name="Zhan X."/>
            <person name="Dixon A."/>
            <person name="Bertelsen M.F."/>
            <person name="Derryberry E."/>
            <person name="Warren W."/>
            <person name="Wilson R.K."/>
            <person name="Li S."/>
            <person name="Ray D.A."/>
            <person name="Green R.E."/>
            <person name="O'Brien S.J."/>
            <person name="Griffin D."/>
            <person name="Johnson W.E."/>
            <person name="Haussler D."/>
            <person name="Ryder O.A."/>
            <person name="Willerslev E."/>
            <person name="Graves G.R."/>
            <person name="Alstrom P."/>
            <person name="Fjeldsa J."/>
            <person name="Mindell D.P."/>
            <person name="Edwards S.V."/>
            <person name="Braun E.L."/>
            <person name="Rahbek C."/>
            <person name="Burt D.W."/>
            <person name="Houde P."/>
            <person name="Zhang Y."/>
            <person name="Yang H."/>
            <person name="Wang J."/>
            <person name="Jarvis E.D."/>
            <person name="Gilbert M.T."/>
            <person name="Wang J."/>
        </authorList>
    </citation>
    <scope>NUCLEOTIDE SEQUENCE [LARGE SCALE GENOMIC DNA]</scope>
</reference>
<evidence type="ECO:0000313" key="3">
    <source>
        <dbReference type="Proteomes" id="UP000031515"/>
    </source>
</evidence>
<reference evidence="2 3" key="1">
    <citation type="submission" date="2013-08" db="EMBL/GenBank/DDBJ databases">
        <title>Genome evolution of avian class.</title>
        <authorList>
            <person name="Zhang G."/>
            <person name="Li C."/>
        </authorList>
    </citation>
    <scope>NUCLEOTIDE SEQUENCE [LARGE SCALE GENOMIC DNA]</scope>
    <source>
        <strain evidence="2">M959</strain>
    </source>
</reference>
<name>A0A093BF60_CHAPE</name>
<dbReference type="EMBL" id="KN125873">
    <property type="protein sequence ID" value="KFU84905.1"/>
    <property type="molecule type" value="Genomic_DNA"/>
</dbReference>
<dbReference type="PANTHER" id="PTHR23120">
    <property type="entry name" value="MAESTRO-RELATED HEAT DOMAIN-CONTAINING"/>
    <property type="match status" value="1"/>
</dbReference>
<dbReference type="InterPro" id="IPR016024">
    <property type="entry name" value="ARM-type_fold"/>
</dbReference>
<proteinExistence type="predicted"/>
<dbReference type="SUPFAM" id="SSF48371">
    <property type="entry name" value="ARM repeat"/>
    <property type="match status" value="1"/>
</dbReference>
<keyword evidence="3" id="KW-1185">Reference proteome</keyword>
<gene>
    <name evidence="2" type="ORF">M959_03257</name>
</gene>
<protein>
    <recommendedName>
        <fullName evidence="1">Maestro/Maestro-like HEAT-repeats domain-containing protein</fullName>
    </recommendedName>
</protein>
<dbReference type="Proteomes" id="UP000031515">
    <property type="component" value="Unassembled WGS sequence"/>
</dbReference>
<feature type="non-terminal residue" evidence="2">
    <location>
        <position position="152"/>
    </location>
</feature>
<dbReference type="Gene3D" id="1.25.10.10">
    <property type="entry name" value="Leucine-rich Repeat Variant"/>
    <property type="match status" value="1"/>
</dbReference>
<dbReference type="GO" id="GO:0005737">
    <property type="term" value="C:cytoplasm"/>
    <property type="evidence" value="ECO:0007669"/>
    <property type="project" value="TreeGrafter"/>
</dbReference>
<evidence type="ECO:0000313" key="2">
    <source>
        <dbReference type="EMBL" id="KFU84905.1"/>
    </source>
</evidence>
<feature type="domain" description="Maestro/Maestro-like HEAT-repeats" evidence="1">
    <location>
        <begin position="19"/>
        <end position="152"/>
    </location>
</feature>
<feature type="non-terminal residue" evidence="2">
    <location>
        <position position="1"/>
    </location>
</feature>
<dbReference type="Pfam" id="PF23227">
    <property type="entry name" value="HEAT_MROH2B_C"/>
    <property type="match status" value="1"/>
</dbReference>
<dbReference type="InterPro" id="IPR045206">
    <property type="entry name" value="Maestro_heat-like_prot"/>
</dbReference>
<accession>A0A093BF60</accession>
<evidence type="ECO:0000259" key="1">
    <source>
        <dbReference type="Pfam" id="PF23227"/>
    </source>
</evidence>
<sequence>QLLQCQKLRIWGGQVLRFIPRYLRSPSSVMRRLVLRALLALCKRPSVATAMHSLLPLLIELLQEADRELVEMTLSVVGTVVQHMDRWIDSGVAVQLAQKLQPLFDADANSVKGPAIRLFRGVMLLVAKDGKEPLKPYVHQSLLPLFILLHDE</sequence>
<dbReference type="PANTHER" id="PTHR23120:SF42">
    <property type="entry name" value="MAESTRO HEAT-LIKE REPEAT FAMILY MEMBER 3"/>
    <property type="match status" value="1"/>
</dbReference>
<dbReference type="AlphaFoldDB" id="A0A093BF60"/>
<organism evidence="2 3">
    <name type="scientific">Chaetura pelagica</name>
    <name type="common">Chimney swift</name>
    <name type="synonym">Hirundo pelagica</name>
    <dbReference type="NCBI Taxonomy" id="8897"/>
    <lineage>
        <taxon>Eukaryota</taxon>
        <taxon>Metazoa</taxon>
        <taxon>Chordata</taxon>
        <taxon>Craniata</taxon>
        <taxon>Vertebrata</taxon>
        <taxon>Euteleostomi</taxon>
        <taxon>Archelosauria</taxon>
        <taxon>Archosauria</taxon>
        <taxon>Dinosauria</taxon>
        <taxon>Saurischia</taxon>
        <taxon>Theropoda</taxon>
        <taxon>Coelurosauria</taxon>
        <taxon>Aves</taxon>
        <taxon>Neognathae</taxon>
        <taxon>Neoaves</taxon>
        <taxon>Strisores</taxon>
        <taxon>Apodiformes</taxon>
        <taxon>Apodidae</taxon>
        <taxon>Apodinae</taxon>
        <taxon>Chaetura</taxon>
    </lineage>
</organism>
<dbReference type="InterPro" id="IPR055406">
    <property type="entry name" value="HEAT_Maestro"/>
</dbReference>
<dbReference type="InterPro" id="IPR011989">
    <property type="entry name" value="ARM-like"/>
</dbReference>